<evidence type="ECO:0000259" key="1">
    <source>
        <dbReference type="Pfam" id="PF13472"/>
    </source>
</evidence>
<dbReference type="GO" id="GO:0016787">
    <property type="term" value="F:hydrolase activity"/>
    <property type="evidence" value="ECO:0007669"/>
    <property type="project" value="UniProtKB-KW"/>
</dbReference>
<reference evidence="2 3" key="1">
    <citation type="submission" date="2021-03" db="EMBL/GenBank/DDBJ databases">
        <title>Complete genome of Polaribacter_sp.G4M1.</title>
        <authorList>
            <person name="Jeong S.W."/>
            <person name="Bae J.W."/>
        </authorList>
    </citation>
    <scope>NUCLEOTIDE SEQUENCE [LARGE SCALE GENOMIC DNA]</scope>
    <source>
        <strain evidence="2 3">G4M1</strain>
    </source>
</reference>
<dbReference type="InterPro" id="IPR036514">
    <property type="entry name" value="SGNH_hydro_sf"/>
</dbReference>
<dbReference type="Proteomes" id="UP000663935">
    <property type="component" value="Chromosome"/>
</dbReference>
<evidence type="ECO:0000313" key="2">
    <source>
        <dbReference type="EMBL" id="QTD39290.1"/>
    </source>
</evidence>
<sequence>MLLIPLLIFCGFSKKKSKILIIGDSISIGYTPFVKENLKNKAIVKHNPGNAQHTGTGLQKIKEWVGTENWDIIQINWGLWDLCYRHNDAKVYGNRDKINGTITFSLDDYAKNLEKIVQSIKQVSNAKLIFVTTSYVPKNEAGRFRKDAQKYNKVAKRIMKKYNVKVNDIYKKSKAIHKKYGKGEDDVHYQEKGYMALGKIISNFLVKEI</sequence>
<accession>A0ABX7SYE6</accession>
<dbReference type="InterPro" id="IPR051532">
    <property type="entry name" value="Ester_Hydrolysis_Enzymes"/>
</dbReference>
<protein>
    <submittedName>
        <fullName evidence="2">SGNH/GDSL hydrolase family protein</fullName>
    </submittedName>
</protein>
<dbReference type="CDD" id="cd00229">
    <property type="entry name" value="SGNH_hydrolase"/>
    <property type="match status" value="1"/>
</dbReference>
<evidence type="ECO:0000313" key="3">
    <source>
        <dbReference type="Proteomes" id="UP000663935"/>
    </source>
</evidence>
<dbReference type="SUPFAM" id="SSF52266">
    <property type="entry name" value="SGNH hydrolase"/>
    <property type="match status" value="1"/>
</dbReference>
<keyword evidence="2" id="KW-0378">Hydrolase</keyword>
<dbReference type="EMBL" id="CP071795">
    <property type="protein sequence ID" value="QTD39290.1"/>
    <property type="molecule type" value="Genomic_DNA"/>
</dbReference>
<dbReference type="InterPro" id="IPR013830">
    <property type="entry name" value="SGNH_hydro"/>
</dbReference>
<gene>
    <name evidence="2" type="ORF">JL193_05590</name>
</gene>
<feature type="domain" description="SGNH hydrolase-type esterase" evidence="1">
    <location>
        <begin position="22"/>
        <end position="195"/>
    </location>
</feature>
<dbReference type="PANTHER" id="PTHR30383:SF26">
    <property type="entry name" value="SGNH HYDROLASE-TYPE ESTERASE DOMAIN-CONTAINING PROTEIN"/>
    <property type="match status" value="1"/>
</dbReference>
<dbReference type="Gene3D" id="3.40.50.1110">
    <property type="entry name" value="SGNH hydrolase"/>
    <property type="match status" value="1"/>
</dbReference>
<dbReference type="Pfam" id="PF13472">
    <property type="entry name" value="Lipase_GDSL_2"/>
    <property type="match status" value="1"/>
</dbReference>
<keyword evidence="3" id="KW-1185">Reference proteome</keyword>
<name>A0ABX7SYE6_9FLAO</name>
<organism evidence="2 3">
    <name type="scientific">Polaribacter batillariae</name>
    <dbReference type="NCBI Taxonomy" id="2808900"/>
    <lineage>
        <taxon>Bacteria</taxon>
        <taxon>Pseudomonadati</taxon>
        <taxon>Bacteroidota</taxon>
        <taxon>Flavobacteriia</taxon>
        <taxon>Flavobacteriales</taxon>
        <taxon>Flavobacteriaceae</taxon>
    </lineage>
</organism>
<dbReference type="PANTHER" id="PTHR30383">
    <property type="entry name" value="THIOESTERASE 1/PROTEASE 1/LYSOPHOSPHOLIPASE L1"/>
    <property type="match status" value="1"/>
</dbReference>
<proteinExistence type="predicted"/>